<proteinExistence type="inferred from homology"/>
<feature type="domain" description="Aspartate/ornithine carbamoyltransferase Asp/Orn-binding" evidence="3">
    <location>
        <begin position="179"/>
        <end position="323"/>
    </location>
</feature>
<dbReference type="InterPro" id="IPR006130">
    <property type="entry name" value="Asp/Orn_carbamoylTrfase"/>
</dbReference>
<dbReference type="Pfam" id="PF00185">
    <property type="entry name" value="OTCace"/>
    <property type="match status" value="1"/>
</dbReference>
<dbReference type="Gene3D" id="3.40.50.1370">
    <property type="entry name" value="Aspartate/ornithine carbamoyltransferase"/>
    <property type="match status" value="2"/>
</dbReference>
<keyword evidence="1 2" id="KW-0808">Transferase</keyword>
<dbReference type="AlphaFoldDB" id="A0A2H0KNJ2"/>
<dbReference type="PANTHER" id="PTHR45753:SF3">
    <property type="entry name" value="ORNITHINE TRANSCARBAMYLASE, MITOCHONDRIAL"/>
    <property type="match status" value="1"/>
</dbReference>
<evidence type="ECO:0000259" key="4">
    <source>
        <dbReference type="Pfam" id="PF02729"/>
    </source>
</evidence>
<evidence type="ECO:0000313" key="6">
    <source>
        <dbReference type="Proteomes" id="UP000229570"/>
    </source>
</evidence>
<gene>
    <name evidence="5" type="ORF">COV86_00960</name>
</gene>
<comment type="similarity">
    <text evidence="2">Belongs to the aspartate/ornithine carbamoyltransferase superfamily.</text>
</comment>
<dbReference type="Proteomes" id="UP000229570">
    <property type="component" value="Unassembled WGS sequence"/>
</dbReference>
<dbReference type="Pfam" id="PF02729">
    <property type="entry name" value="OTCace_N"/>
    <property type="match status" value="1"/>
</dbReference>
<protein>
    <submittedName>
        <fullName evidence="5">Ornithine carbamoyltransferase</fullName>
    </submittedName>
</protein>
<evidence type="ECO:0000259" key="3">
    <source>
        <dbReference type="Pfam" id="PF00185"/>
    </source>
</evidence>
<evidence type="ECO:0000313" key="5">
    <source>
        <dbReference type="EMBL" id="PIQ72822.1"/>
    </source>
</evidence>
<reference evidence="5 6" key="1">
    <citation type="submission" date="2017-09" db="EMBL/GenBank/DDBJ databases">
        <title>Depth-based differentiation of microbial function through sediment-hosted aquifers and enrichment of novel symbionts in the deep terrestrial subsurface.</title>
        <authorList>
            <person name="Probst A.J."/>
            <person name="Ladd B."/>
            <person name="Jarett J.K."/>
            <person name="Geller-Mcgrath D.E."/>
            <person name="Sieber C.M."/>
            <person name="Emerson J.B."/>
            <person name="Anantharaman K."/>
            <person name="Thomas B.C."/>
            <person name="Malmstrom R."/>
            <person name="Stieglmeier M."/>
            <person name="Klingl A."/>
            <person name="Woyke T."/>
            <person name="Ryan C.M."/>
            <person name="Banfield J.F."/>
        </authorList>
    </citation>
    <scope>NUCLEOTIDE SEQUENCE [LARGE SCALE GENOMIC DNA]</scope>
    <source>
        <strain evidence="5">CG11_big_fil_rev_8_21_14_0_20_35_14</strain>
    </source>
</reference>
<dbReference type="PANTHER" id="PTHR45753">
    <property type="entry name" value="ORNITHINE CARBAMOYLTRANSFERASE, MITOCHONDRIAL"/>
    <property type="match status" value="1"/>
</dbReference>
<name>A0A2H0KNJ2_9BACT</name>
<dbReference type="InterPro" id="IPR006132">
    <property type="entry name" value="Asp/Orn_carbamoyltranf_P-bd"/>
</dbReference>
<dbReference type="EMBL" id="PCVL01000011">
    <property type="protein sequence ID" value="PIQ72822.1"/>
    <property type="molecule type" value="Genomic_DNA"/>
</dbReference>
<feature type="domain" description="Aspartate/ornithine carbamoyltransferase carbamoyl-P binding" evidence="4">
    <location>
        <begin position="9"/>
        <end position="152"/>
    </location>
</feature>
<dbReference type="PRINTS" id="PR00101">
    <property type="entry name" value="ATCASE"/>
</dbReference>
<dbReference type="GO" id="GO:0019240">
    <property type="term" value="P:citrulline biosynthetic process"/>
    <property type="evidence" value="ECO:0007669"/>
    <property type="project" value="TreeGrafter"/>
</dbReference>
<evidence type="ECO:0000256" key="1">
    <source>
        <dbReference type="ARBA" id="ARBA00022679"/>
    </source>
</evidence>
<dbReference type="PRINTS" id="PR00100">
    <property type="entry name" value="AOTCASE"/>
</dbReference>
<sequence length="331" mass="37918">MKNKFFGHDFINCNDWSKKELVTAIDVALKLKKKFYLKQPTQYLLHQTLFLLFFFASTRTRTSFEAAMDHLGGNPHDLTVETLQINHGDTSKEIGKILSSYGQGIAIRHCDWKIGNKYINEVANNSNKPVFNMQCDIYHPFQAMADLMTIFEKKGKKLKGKKIVMSWAYAKSYSKPISVPQSFLLLLSLFGADLVLTHPQEFKLMPKIINEIKQNTKTYGGTFEITDNMEEVFDNADVVYPKSWGPLVTTPDQKEGKKIISQYKDWICDEKKMKLTKKDAIYMHCLPADRGVEVTDEVIDGHQSVVYQQAENRLHVQKAILALTMGKDISF</sequence>
<organism evidence="5 6">
    <name type="scientific">Candidatus Roizmanbacteria bacterium CG11_big_fil_rev_8_21_14_0_20_35_14</name>
    <dbReference type="NCBI Taxonomy" id="1974855"/>
    <lineage>
        <taxon>Bacteria</taxon>
        <taxon>Candidatus Roizmaniibacteriota</taxon>
    </lineage>
</organism>
<comment type="caution">
    <text evidence="5">The sequence shown here is derived from an EMBL/GenBank/DDBJ whole genome shotgun (WGS) entry which is preliminary data.</text>
</comment>
<dbReference type="SUPFAM" id="SSF53671">
    <property type="entry name" value="Aspartate/ornithine carbamoyltransferase"/>
    <property type="match status" value="1"/>
</dbReference>
<evidence type="ECO:0000256" key="2">
    <source>
        <dbReference type="RuleBase" id="RU003634"/>
    </source>
</evidence>
<dbReference type="GO" id="GO:0004585">
    <property type="term" value="F:ornithine carbamoyltransferase activity"/>
    <property type="evidence" value="ECO:0007669"/>
    <property type="project" value="TreeGrafter"/>
</dbReference>
<accession>A0A2H0KNJ2</accession>
<dbReference type="GO" id="GO:0016597">
    <property type="term" value="F:amino acid binding"/>
    <property type="evidence" value="ECO:0007669"/>
    <property type="project" value="InterPro"/>
</dbReference>
<dbReference type="InterPro" id="IPR036901">
    <property type="entry name" value="Asp/Orn_carbamoylTrfase_sf"/>
</dbReference>
<dbReference type="InterPro" id="IPR006131">
    <property type="entry name" value="Asp_carbamoyltransf_Asp/Orn-bd"/>
</dbReference>
<dbReference type="GO" id="GO:0042450">
    <property type="term" value="P:L-arginine biosynthetic process via ornithine"/>
    <property type="evidence" value="ECO:0007669"/>
    <property type="project" value="TreeGrafter"/>
</dbReference>